<dbReference type="NCBIfam" id="TIGR01245">
    <property type="entry name" value="trpD"/>
    <property type="match status" value="1"/>
</dbReference>
<evidence type="ECO:0000313" key="5">
    <source>
        <dbReference type="EMBL" id="EQD71273.1"/>
    </source>
</evidence>
<dbReference type="Pfam" id="PF00591">
    <property type="entry name" value="Glycos_transf_3"/>
    <property type="match status" value="1"/>
</dbReference>
<dbReference type="GO" id="GO:0005829">
    <property type="term" value="C:cytosol"/>
    <property type="evidence" value="ECO:0007669"/>
    <property type="project" value="TreeGrafter"/>
</dbReference>
<evidence type="ECO:0000256" key="2">
    <source>
        <dbReference type="ARBA" id="ARBA00022679"/>
    </source>
</evidence>
<accession>T1BRS5</accession>
<evidence type="ECO:0000256" key="3">
    <source>
        <dbReference type="SAM" id="MobiDB-lite"/>
    </source>
</evidence>
<protein>
    <submittedName>
        <fullName evidence="5">Anthranilate phosphoribosyltransferase</fullName>
    </submittedName>
</protein>
<name>T1BRS5_9ZZZZ</name>
<comment type="caution">
    <text evidence="5">The sequence shown here is derived from an EMBL/GenBank/DDBJ whole genome shotgun (WGS) entry which is preliminary data.</text>
</comment>
<dbReference type="GO" id="GO:0000162">
    <property type="term" value="P:L-tryptophan biosynthetic process"/>
    <property type="evidence" value="ECO:0007669"/>
    <property type="project" value="InterPro"/>
</dbReference>
<dbReference type="SUPFAM" id="SSF52418">
    <property type="entry name" value="Nucleoside phosphorylase/phosphoribosyltransferase catalytic domain"/>
    <property type="match status" value="1"/>
</dbReference>
<sequence>MAFARELQRHSIPFPGPRANRAIDLCGSGGARRPAFNVGTVSSIVVRAAGVPVAKHGNRSLRGARLGYAGSSDLIEALGLPYLTSRAFARESYRREGITFLHAPLFHPAIGAVGPVRRALGIRTLFNQLGPLTNPARVSYQVVGTPDRATARSVASILSRLGVHDGATVAASDATDEFSPTRPSELFLWSGARRHRLRVDPHRYLEPDDRRGSNGPLPARESAAETERILAGGGGARRGSILLTSALGLWVRGAAPTLRAGVARATDALDSGNAEALLGRLRELGASRVWAGEE</sequence>
<evidence type="ECO:0000259" key="4">
    <source>
        <dbReference type="Pfam" id="PF00591"/>
    </source>
</evidence>
<evidence type="ECO:0000256" key="1">
    <source>
        <dbReference type="ARBA" id="ARBA00022676"/>
    </source>
</evidence>
<dbReference type="EMBL" id="AUZY01002846">
    <property type="protein sequence ID" value="EQD71273.1"/>
    <property type="molecule type" value="Genomic_DNA"/>
</dbReference>
<feature type="domain" description="Glycosyl transferase family 3" evidence="4">
    <location>
        <begin position="21"/>
        <end position="274"/>
    </location>
</feature>
<feature type="region of interest" description="Disordered" evidence="3">
    <location>
        <begin position="204"/>
        <end position="223"/>
    </location>
</feature>
<dbReference type="Gene3D" id="3.40.1030.10">
    <property type="entry name" value="Nucleoside phosphorylase/phosphoribosyltransferase catalytic domain"/>
    <property type="match status" value="1"/>
</dbReference>
<keyword evidence="2 5" id="KW-0808">Transferase</keyword>
<dbReference type="AlphaFoldDB" id="T1BRS5"/>
<dbReference type="InterPro" id="IPR035902">
    <property type="entry name" value="Nuc_phospho_transferase"/>
</dbReference>
<gene>
    <name evidence="5" type="ORF">B1B_04556</name>
</gene>
<dbReference type="GO" id="GO:0004048">
    <property type="term" value="F:anthranilate phosphoribosyltransferase activity"/>
    <property type="evidence" value="ECO:0007669"/>
    <property type="project" value="InterPro"/>
</dbReference>
<dbReference type="InterPro" id="IPR000312">
    <property type="entry name" value="Glycosyl_Trfase_fam3"/>
</dbReference>
<proteinExistence type="predicted"/>
<dbReference type="PANTHER" id="PTHR43285:SF2">
    <property type="entry name" value="ANTHRANILATE PHOSPHORIBOSYLTRANSFERASE"/>
    <property type="match status" value="1"/>
</dbReference>
<dbReference type="InterPro" id="IPR005940">
    <property type="entry name" value="Anthranilate_Pribosyl_Tfrase"/>
</dbReference>
<reference evidence="5" key="1">
    <citation type="submission" date="2013-08" db="EMBL/GenBank/DDBJ databases">
        <authorList>
            <person name="Mendez C."/>
            <person name="Richter M."/>
            <person name="Ferrer M."/>
            <person name="Sanchez J."/>
        </authorList>
    </citation>
    <scope>NUCLEOTIDE SEQUENCE</scope>
</reference>
<keyword evidence="1 5" id="KW-0328">Glycosyltransferase</keyword>
<reference evidence="5" key="2">
    <citation type="journal article" date="2014" name="ISME J.">
        <title>Microbial stratification in low pH oxic and suboxic macroscopic growths along an acid mine drainage.</title>
        <authorList>
            <person name="Mendez-Garcia C."/>
            <person name="Mesa V."/>
            <person name="Sprenger R.R."/>
            <person name="Richter M."/>
            <person name="Diez M.S."/>
            <person name="Solano J."/>
            <person name="Bargiela R."/>
            <person name="Golyshina O.V."/>
            <person name="Manteca A."/>
            <person name="Ramos J.L."/>
            <person name="Gallego J.R."/>
            <person name="Llorente I."/>
            <person name="Martins Dos Santos V.A."/>
            <person name="Jensen O.N."/>
            <person name="Pelaez A.I."/>
            <person name="Sanchez J."/>
            <person name="Ferrer M."/>
        </authorList>
    </citation>
    <scope>NUCLEOTIDE SEQUENCE</scope>
</reference>
<organism evidence="5">
    <name type="scientific">mine drainage metagenome</name>
    <dbReference type="NCBI Taxonomy" id="410659"/>
    <lineage>
        <taxon>unclassified sequences</taxon>
        <taxon>metagenomes</taxon>
        <taxon>ecological metagenomes</taxon>
    </lineage>
</organism>
<dbReference type="PANTHER" id="PTHR43285">
    <property type="entry name" value="ANTHRANILATE PHOSPHORIBOSYLTRANSFERASE"/>
    <property type="match status" value="1"/>
</dbReference>